<keyword evidence="1" id="KW-1133">Transmembrane helix</keyword>
<evidence type="ECO:0000313" key="3">
    <source>
        <dbReference type="Proteomes" id="UP001596250"/>
    </source>
</evidence>
<reference evidence="3" key="1">
    <citation type="journal article" date="2019" name="Int. J. Syst. Evol. Microbiol.">
        <title>The Global Catalogue of Microorganisms (GCM) 10K type strain sequencing project: providing services to taxonomists for standard genome sequencing and annotation.</title>
        <authorList>
            <consortium name="The Broad Institute Genomics Platform"/>
            <consortium name="The Broad Institute Genome Sequencing Center for Infectious Disease"/>
            <person name="Wu L."/>
            <person name="Ma J."/>
        </authorList>
    </citation>
    <scope>NUCLEOTIDE SEQUENCE [LARGE SCALE GENOMIC DNA]</scope>
    <source>
        <strain evidence="3">CCM 8749</strain>
    </source>
</reference>
<evidence type="ECO:0000313" key="2">
    <source>
        <dbReference type="EMBL" id="MFC5986322.1"/>
    </source>
</evidence>
<protein>
    <submittedName>
        <fullName evidence="2">Uncharacterized protein</fullName>
    </submittedName>
</protein>
<proteinExistence type="predicted"/>
<dbReference type="RefSeq" id="WP_379893645.1">
    <property type="nucleotide sequence ID" value="NZ_CBCSCT010000001.1"/>
</dbReference>
<accession>A0ABW1IMP5</accession>
<dbReference type="Proteomes" id="UP001596250">
    <property type="component" value="Unassembled WGS sequence"/>
</dbReference>
<organism evidence="2 3">
    <name type="scientific">Marinicrinis lubricantis</name>
    <dbReference type="NCBI Taxonomy" id="2086470"/>
    <lineage>
        <taxon>Bacteria</taxon>
        <taxon>Bacillati</taxon>
        <taxon>Bacillota</taxon>
        <taxon>Bacilli</taxon>
        <taxon>Bacillales</taxon>
        <taxon>Paenibacillaceae</taxon>
    </lineage>
</organism>
<keyword evidence="1" id="KW-0812">Transmembrane</keyword>
<comment type="caution">
    <text evidence="2">The sequence shown here is derived from an EMBL/GenBank/DDBJ whole genome shotgun (WGS) entry which is preliminary data.</text>
</comment>
<evidence type="ECO:0000256" key="1">
    <source>
        <dbReference type="SAM" id="Phobius"/>
    </source>
</evidence>
<name>A0ABW1IMP5_9BACL</name>
<dbReference type="EMBL" id="JBHSQV010000036">
    <property type="protein sequence ID" value="MFC5986322.1"/>
    <property type="molecule type" value="Genomic_DNA"/>
</dbReference>
<gene>
    <name evidence="2" type="ORF">ACFPXP_07720</name>
</gene>
<keyword evidence="3" id="KW-1185">Reference proteome</keyword>
<keyword evidence="1" id="KW-0472">Membrane</keyword>
<sequence>MRNFFIVFLFSLASSLLLCLFAFIPTILKYAFSLGAFLTGLKFFSTYDSWKMRGSYLASSIVLFFIWIMLYTVFAFAYDWPLPEGVVPEEQGAAAY</sequence>
<feature type="transmembrane region" description="Helical" evidence="1">
    <location>
        <begin position="56"/>
        <end position="78"/>
    </location>
</feature>